<evidence type="ECO:0000313" key="3">
    <source>
        <dbReference type="EMBL" id="CAE8615628.1"/>
    </source>
</evidence>
<proteinExistence type="predicted"/>
<protein>
    <submittedName>
        <fullName evidence="3">Uncharacterized protein</fullName>
    </submittedName>
</protein>
<gene>
    <name evidence="3" type="ORF">PGLA1383_LOCUS33341</name>
</gene>
<dbReference type="Proteomes" id="UP000654075">
    <property type="component" value="Unassembled WGS sequence"/>
</dbReference>
<evidence type="ECO:0000256" key="2">
    <source>
        <dbReference type="SAM" id="SignalP"/>
    </source>
</evidence>
<reference evidence="3" key="1">
    <citation type="submission" date="2021-02" db="EMBL/GenBank/DDBJ databases">
        <authorList>
            <person name="Dougan E. K."/>
            <person name="Rhodes N."/>
            <person name="Thang M."/>
            <person name="Chan C."/>
        </authorList>
    </citation>
    <scope>NUCLEOTIDE SEQUENCE</scope>
</reference>
<keyword evidence="4" id="KW-1185">Reference proteome</keyword>
<evidence type="ECO:0000313" key="4">
    <source>
        <dbReference type="Proteomes" id="UP000654075"/>
    </source>
</evidence>
<comment type="caution">
    <text evidence="3">The sequence shown here is derived from an EMBL/GenBank/DDBJ whole genome shotgun (WGS) entry which is preliminary data.</text>
</comment>
<evidence type="ECO:0000256" key="1">
    <source>
        <dbReference type="SAM" id="Phobius"/>
    </source>
</evidence>
<feature type="signal peptide" evidence="2">
    <location>
        <begin position="1"/>
        <end position="20"/>
    </location>
</feature>
<feature type="transmembrane region" description="Helical" evidence="1">
    <location>
        <begin position="30"/>
        <end position="54"/>
    </location>
</feature>
<keyword evidence="1" id="KW-0812">Transmembrane</keyword>
<feature type="non-terminal residue" evidence="3">
    <location>
        <position position="1"/>
    </location>
</feature>
<keyword evidence="2" id="KW-0732">Signal</keyword>
<keyword evidence="1" id="KW-1133">Transmembrane helix</keyword>
<sequence length="102" mass="11056">SRPTVLGLTSLLCQVIVTEAVTRVQVKNYVTYAMVCCCSCLSFICAFLVVGFLYQRQAAASAGADAWQDFDESLVVNTTNSSAMPSVVTKTNTTLGDYNQKR</sequence>
<feature type="chain" id="PRO_5032355136" evidence="2">
    <location>
        <begin position="21"/>
        <end position="102"/>
    </location>
</feature>
<dbReference type="EMBL" id="CAJNNV010025673">
    <property type="protein sequence ID" value="CAE8615628.1"/>
    <property type="molecule type" value="Genomic_DNA"/>
</dbReference>
<keyword evidence="1" id="KW-0472">Membrane</keyword>
<accession>A0A813FT07</accession>
<name>A0A813FT07_POLGL</name>
<dbReference type="AlphaFoldDB" id="A0A813FT07"/>
<organism evidence="3 4">
    <name type="scientific">Polarella glacialis</name>
    <name type="common">Dinoflagellate</name>
    <dbReference type="NCBI Taxonomy" id="89957"/>
    <lineage>
        <taxon>Eukaryota</taxon>
        <taxon>Sar</taxon>
        <taxon>Alveolata</taxon>
        <taxon>Dinophyceae</taxon>
        <taxon>Suessiales</taxon>
        <taxon>Suessiaceae</taxon>
        <taxon>Polarella</taxon>
    </lineage>
</organism>